<dbReference type="Pfam" id="PF05569">
    <property type="entry name" value="Peptidase_M56"/>
    <property type="match status" value="1"/>
</dbReference>
<keyword evidence="2" id="KW-1133">Transmembrane helix</keyword>
<keyword evidence="2" id="KW-0812">Transmembrane</keyword>
<keyword evidence="6" id="KW-1185">Reference proteome</keyword>
<dbReference type="CDD" id="cd12797">
    <property type="entry name" value="M23_peptidase"/>
    <property type="match status" value="1"/>
</dbReference>
<dbReference type="OrthoDB" id="9805070at2"/>
<reference evidence="6" key="1">
    <citation type="submission" date="2016-10" db="EMBL/GenBank/DDBJ databases">
        <authorList>
            <person name="Varghese N."/>
            <person name="Submissions S."/>
        </authorList>
    </citation>
    <scope>NUCLEOTIDE SEQUENCE [LARGE SCALE GENOMIC DNA]</scope>
    <source>
        <strain evidence="6">DSM 17616</strain>
    </source>
</reference>
<sequence>MAQYLLLSMLLSVLWSAALWGFSQPLLKKSRAMQQWPALYWWLLALSFLPLLPIPVLFKHWTIPSVLLQDTVHSVQVLAAQPMHPALLSTPVNTGLYWQIALAFVVTVSLIQLARLARQWQQLQQFIRHSTRLAPDSLFTAAQLQQIAPLAQRFTLRQTEAAISPFIAGWSKLTLVVPAYIWQMSAQQRQLLLSHELMHLQRRDPQQLLIMRMLIALCWFNPVLQRIEAAFIRSMELAVDKAVLATQPQLAALYGQTLLASLTLNQPQKMPQLMPGFIQASADKQFYQQRLQQLFQPAAAVPLWQKWRTAILLCCSTLLLNTAFAQLNFTTPPATWQLPVSNVSVSSFYAEQHPFRDNRPHQGLDFAAQPGTTVKAAQKGRVLITDDTSLHQRYGKVVLIDHGHGYQTLYAHLDGFDVVAGQTVEPGQPIGKVGATGRVTGPHLHFELLLHGKQQDPAPYLPL</sequence>
<dbReference type="InterPro" id="IPR016047">
    <property type="entry name" value="M23ase_b-sheet_dom"/>
</dbReference>
<dbReference type="PANTHER" id="PTHR21666:SF289">
    <property type="entry name" value="L-ALA--D-GLU ENDOPEPTIDASE"/>
    <property type="match status" value="1"/>
</dbReference>
<feature type="transmembrane region" description="Helical" evidence="2">
    <location>
        <begin position="96"/>
        <end position="117"/>
    </location>
</feature>
<feature type="domain" description="M23ase beta-sheet core" evidence="3">
    <location>
        <begin position="360"/>
        <end position="457"/>
    </location>
</feature>
<evidence type="ECO:0000259" key="4">
    <source>
        <dbReference type="Pfam" id="PF05569"/>
    </source>
</evidence>
<name>A0A1H6L094_9GAMM</name>
<dbReference type="Proteomes" id="UP000199371">
    <property type="component" value="Unassembled WGS sequence"/>
</dbReference>
<dbReference type="Pfam" id="PF01551">
    <property type="entry name" value="Peptidase_M23"/>
    <property type="match status" value="1"/>
</dbReference>
<gene>
    <name evidence="5" type="ORF">SAMN05660691_01313</name>
</gene>
<accession>A0A1H6L094</accession>
<evidence type="ECO:0000256" key="2">
    <source>
        <dbReference type="SAM" id="Phobius"/>
    </source>
</evidence>
<organism evidence="5 6">
    <name type="scientific">Rheinheimera pacifica</name>
    <dbReference type="NCBI Taxonomy" id="173990"/>
    <lineage>
        <taxon>Bacteria</taxon>
        <taxon>Pseudomonadati</taxon>
        <taxon>Pseudomonadota</taxon>
        <taxon>Gammaproteobacteria</taxon>
        <taxon>Chromatiales</taxon>
        <taxon>Chromatiaceae</taxon>
        <taxon>Rheinheimera</taxon>
    </lineage>
</organism>
<dbReference type="PANTHER" id="PTHR21666">
    <property type="entry name" value="PEPTIDASE-RELATED"/>
    <property type="match status" value="1"/>
</dbReference>
<proteinExistence type="predicted"/>
<feature type="transmembrane region" description="Helical" evidence="2">
    <location>
        <begin position="39"/>
        <end position="58"/>
    </location>
</feature>
<evidence type="ECO:0000313" key="6">
    <source>
        <dbReference type="Proteomes" id="UP000199371"/>
    </source>
</evidence>
<protein>
    <submittedName>
        <fullName evidence="5">BlaR1 peptidase M56</fullName>
    </submittedName>
</protein>
<dbReference type="Gene3D" id="2.70.70.10">
    <property type="entry name" value="Glucose Permease (Domain IIA)"/>
    <property type="match status" value="1"/>
</dbReference>
<dbReference type="RefSeq" id="WP_092791560.1">
    <property type="nucleotide sequence ID" value="NZ_FNXF01000004.1"/>
</dbReference>
<evidence type="ECO:0000259" key="3">
    <source>
        <dbReference type="Pfam" id="PF01551"/>
    </source>
</evidence>
<dbReference type="InterPro" id="IPR008756">
    <property type="entry name" value="Peptidase_M56"/>
</dbReference>
<dbReference type="CDD" id="cd07341">
    <property type="entry name" value="M56_BlaR1_MecR1_like"/>
    <property type="match status" value="1"/>
</dbReference>
<evidence type="ECO:0000313" key="5">
    <source>
        <dbReference type="EMBL" id="SEH77501.1"/>
    </source>
</evidence>
<dbReference type="STRING" id="173990.SAMN05660691_01313"/>
<feature type="transmembrane region" description="Helical" evidence="2">
    <location>
        <begin position="6"/>
        <end position="27"/>
    </location>
</feature>
<dbReference type="EMBL" id="FNXF01000004">
    <property type="protein sequence ID" value="SEH77501.1"/>
    <property type="molecule type" value="Genomic_DNA"/>
</dbReference>
<keyword evidence="1" id="KW-0732">Signal</keyword>
<dbReference type="GO" id="GO:0004222">
    <property type="term" value="F:metalloendopeptidase activity"/>
    <property type="evidence" value="ECO:0007669"/>
    <property type="project" value="TreeGrafter"/>
</dbReference>
<dbReference type="SUPFAM" id="SSF51261">
    <property type="entry name" value="Duplicated hybrid motif"/>
    <property type="match status" value="1"/>
</dbReference>
<dbReference type="InterPro" id="IPR050570">
    <property type="entry name" value="Cell_wall_metabolism_enzyme"/>
</dbReference>
<dbReference type="InterPro" id="IPR011055">
    <property type="entry name" value="Dup_hybrid_motif"/>
</dbReference>
<keyword evidence="2" id="KW-0472">Membrane</keyword>
<dbReference type="AlphaFoldDB" id="A0A1H6L094"/>
<evidence type="ECO:0000256" key="1">
    <source>
        <dbReference type="ARBA" id="ARBA00022729"/>
    </source>
</evidence>
<feature type="domain" description="Peptidase M56" evidence="4">
    <location>
        <begin position="31"/>
        <end position="270"/>
    </location>
</feature>